<evidence type="ECO:0000256" key="2">
    <source>
        <dbReference type="ARBA" id="ARBA00023239"/>
    </source>
</evidence>
<keyword evidence="4" id="KW-1185">Reference proteome</keyword>
<dbReference type="CDD" id="cd03416">
    <property type="entry name" value="CbiX_SirB_N"/>
    <property type="match status" value="1"/>
</dbReference>
<reference evidence="3 4" key="1">
    <citation type="submission" date="2019-03" db="EMBL/GenBank/DDBJ databases">
        <title>Genomic Encyclopedia of Archaeal and Bacterial Type Strains, Phase II (KMG-II): from individual species to whole genera.</title>
        <authorList>
            <person name="Goeker M."/>
        </authorList>
    </citation>
    <scope>NUCLEOTIDE SEQUENCE [LARGE SCALE GENOMIC DNA]</scope>
    <source>
        <strain evidence="3 4">DSM 45499</strain>
    </source>
</reference>
<dbReference type="PANTHER" id="PTHR33542:SF5">
    <property type="entry name" value="FERROCHELATASE CHE1"/>
    <property type="match status" value="1"/>
</dbReference>
<dbReference type="RefSeq" id="WP_133902255.1">
    <property type="nucleotide sequence ID" value="NZ_SOCP01000003.1"/>
</dbReference>
<dbReference type="Gene3D" id="3.40.50.1400">
    <property type="match status" value="2"/>
</dbReference>
<evidence type="ECO:0000313" key="4">
    <source>
        <dbReference type="Proteomes" id="UP000294927"/>
    </source>
</evidence>
<dbReference type="PANTHER" id="PTHR33542">
    <property type="entry name" value="SIROHYDROCHLORIN FERROCHELATASE, CHLOROPLASTIC"/>
    <property type="match status" value="1"/>
</dbReference>
<evidence type="ECO:0000256" key="1">
    <source>
        <dbReference type="ARBA" id="ARBA00022723"/>
    </source>
</evidence>
<proteinExistence type="predicted"/>
<dbReference type="Proteomes" id="UP000294927">
    <property type="component" value="Unassembled WGS sequence"/>
</dbReference>
<dbReference type="EMBL" id="SOCP01000003">
    <property type="protein sequence ID" value="TDV55159.1"/>
    <property type="molecule type" value="Genomic_DNA"/>
</dbReference>
<dbReference type="SUPFAM" id="SSF53800">
    <property type="entry name" value="Chelatase"/>
    <property type="match status" value="1"/>
</dbReference>
<dbReference type="OrthoDB" id="7345302at2"/>
<name>A0A4R7W012_9PSEU</name>
<keyword evidence="2" id="KW-0456">Lyase</keyword>
<evidence type="ECO:0000313" key="3">
    <source>
        <dbReference type="EMBL" id="TDV55159.1"/>
    </source>
</evidence>
<dbReference type="InterPro" id="IPR002762">
    <property type="entry name" value="CbiX-like"/>
</dbReference>
<gene>
    <name evidence="3" type="ORF">CLV71_103400</name>
</gene>
<dbReference type="GO" id="GO:0046872">
    <property type="term" value="F:metal ion binding"/>
    <property type="evidence" value="ECO:0007669"/>
    <property type="project" value="UniProtKB-KW"/>
</dbReference>
<sequence length="226" mass="23873">MSPPLVLVAHGTRNPAGTATTEALADLVREWVTDVRVAYADVCQPDVTTVLREVDGPAIVVPAFLAAGYHVLVDLPEQVRASGVPAVITPHLGADLVAVARQRLLEAGWRPGQRIVLAASGSSDAQARTEVRTAARRLGAERVGFVAACEPALGTVTTKDTAVASWFLAPGLFHDRATHCGARTVAAPLGVHPAIAQLIVLRYATVREHWVSEGLPGLGRRVSLRQ</sequence>
<dbReference type="AlphaFoldDB" id="A0A4R7W012"/>
<dbReference type="GO" id="GO:0016829">
    <property type="term" value="F:lyase activity"/>
    <property type="evidence" value="ECO:0007669"/>
    <property type="project" value="UniProtKB-KW"/>
</dbReference>
<dbReference type="Pfam" id="PF01903">
    <property type="entry name" value="CbiX"/>
    <property type="match status" value="1"/>
</dbReference>
<accession>A0A4R7W012</accession>
<dbReference type="InterPro" id="IPR050963">
    <property type="entry name" value="Sirohydro_Cobaltochel/CbiX"/>
</dbReference>
<protein>
    <submittedName>
        <fullName evidence="3">Sirohydrochlorin ferrochelatase</fullName>
    </submittedName>
</protein>
<comment type="caution">
    <text evidence="3">The sequence shown here is derived from an EMBL/GenBank/DDBJ whole genome shotgun (WGS) entry which is preliminary data.</text>
</comment>
<organism evidence="3 4">
    <name type="scientific">Actinophytocola oryzae</name>
    <dbReference type="NCBI Taxonomy" id="502181"/>
    <lineage>
        <taxon>Bacteria</taxon>
        <taxon>Bacillati</taxon>
        <taxon>Actinomycetota</taxon>
        <taxon>Actinomycetes</taxon>
        <taxon>Pseudonocardiales</taxon>
        <taxon>Pseudonocardiaceae</taxon>
    </lineage>
</organism>
<keyword evidence="1" id="KW-0479">Metal-binding</keyword>